<accession>A0ABR8XYZ7</accession>
<dbReference type="RefSeq" id="WP_191700226.1">
    <property type="nucleotide sequence ID" value="NZ_JACSPZ010000004.1"/>
</dbReference>
<organism evidence="1 2">
    <name type="scientific">Solibacillus faecavium</name>
    <dbReference type="NCBI Taxonomy" id="2762221"/>
    <lineage>
        <taxon>Bacteria</taxon>
        <taxon>Bacillati</taxon>
        <taxon>Bacillota</taxon>
        <taxon>Bacilli</taxon>
        <taxon>Bacillales</taxon>
        <taxon>Caryophanaceae</taxon>
        <taxon>Solibacillus</taxon>
    </lineage>
</organism>
<proteinExistence type="predicted"/>
<evidence type="ECO:0000313" key="1">
    <source>
        <dbReference type="EMBL" id="MBD8037158.1"/>
    </source>
</evidence>
<evidence type="ECO:0000313" key="2">
    <source>
        <dbReference type="Proteomes" id="UP000619101"/>
    </source>
</evidence>
<gene>
    <name evidence="1" type="ORF">H9635_10405</name>
</gene>
<keyword evidence="2" id="KW-1185">Reference proteome</keyword>
<sequence length="213" mass="25288">MQAKVDKADCMFLISDEKLYEFQQLIDELDLFTLILPFVEESYQRSVSILDIWYLISNEEIDRISNPENTMIYAYRNSLLEIIKNFQIKRYVQLALYENTKLAFICAIHIYNTLDSFINEKMALNEEVLQNFNQLKRYSHKSLRPFYDTKYIEYENYPKQLATLQSNVVTQLQEIKQQFDIPLAWTLEQAIDEASKMYEAVFGLINDWGGRVP</sequence>
<dbReference type="EMBL" id="JACSPZ010000004">
    <property type="protein sequence ID" value="MBD8037158.1"/>
    <property type="molecule type" value="Genomic_DNA"/>
</dbReference>
<reference evidence="1 2" key="1">
    <citation type="submission" date="2020-08" db="EMBL/GenBank/DDBJ databases">
        <title>A Genomic Blueprint of the Chicken Gut Microbiome.</title>
        <authorList>
            <person name="Gilroy R."/>
            <person name="Ravi A."/>
            <person name="Getino M."/>
            <person name="Pursley I."/>
            <person name="Horton D.L."/>
            <person name="Alikhan N.-F."/>
            <person name="Baker D."/>
            <person name="Gharbi K."/>
            <person name="Hall N."/>
            <person name="Watson M."/>
            <person name="Adriaenssens E.M."/>
            <person name="Foster-Nyarko E."/>
            <person name="Jarju S."/>
            <person name="Secka A."/>
            <person name="Antonio M."/>
            <person name="Oren A."/>
            <person name="Chaudhuri R."/>
            <person name="La Ragione R.M."/>
            <person name="Hildebrand F."/>
            <person name="Pallen M.J."/>
        </authorList>
    </citation>
    <scope>NUCLEOTIDE SEQUENCE [LARGE SCALE GENOMIC DNA]</scope>
    <source>
        <strain evidence="1 2">A46</strain>
    </source>
</reference>
<comment type="caution">
    <text evidence="1">The sequence shown here is derived from an EMBL/GenBank/DDBJ whole genome shotgun (WGS) entry which is preliminary data.</text>
</comment>
<protein>
    <submittedName>
        <fullName evidence="1">ATPase</fullName>
    </submittedName>
</protein>
<dbReference type="Proteomes" id="UP000619101">
    <property type="component" value="Unassembled WGS sequence"/>
</dbReference>
<name>A0ABR8XYZ7_9BACL</name>